<keyword evidence="1" id="KW-0812">Transmembrane</keyword>
<reference evidence="2" key="1">
    <citation type="submission" date="2010-02" db="EMBL/GenBank/DDBJ databases">
        <title>Sequencing and annotation of the Blastocystis hominis genome.</title>
        <authorList>
            <person name="Wincker P."/>
        </authorList>
    </citation>
    <scope>NUCLEOTIDE SEQUENCE</scope>
    <source>
        <strain evidence="2">Singapore isolate B</strain>
    </source>
</reference>
<dbReference type="RefSeq" id="XP_012898457.1">
    <property type="nucleotide sequence ID" value="XM_013043003.1"/>
</dbReference>
<sequence length="1592" mass="177811">MSQCPPGKVRCDSGVCRDNVDECIVKEPCPADKPLRCIDGSCSSMVDVSCQSIVTCPPHFTLTTDHRCIPDSLRESSLVSSSGTCPSFMVNCPDGSCALTEFLCEKATVCPYGFVLCPDGSCRAHEMMCPSDKDYCLPPMIQCPTKECVKRPEDCSQGIVCPPDRPVLCYDRFCYASMRECLSVMMGDAVLYFNASKPPQFFDRNTLASNDSGMIVDPAILELSMTCPYAYPYYCKSTTQCVASMDACPHYPPCPSSYPYRCFDGRCVASEISCPSFNEFTNVTRCPHSWVYCRTMHKCVKNMRQCPILRVCASNEFLCSDGSCVSIIGSLLPRPQFISETNVVGNLWYTFFSRYDLYSYMNSMITTLVEQCVFEGKWELAWGQNKNDIRDVLFLQDVTTSIQQRCEKQYNRYPCTEPSIESILVNQCSSDQKRCIDGRCVGLNEACPSVTICPRDRPIRCMNNQCVFSPSQCEKETQCPGNTVLCEDGSCASSPNLCSSIHCPVDLPILCWDQSCRRIPEDCPKMQSCSDGLFFCSITGRCVYDRTTCSSSTLLHFDFDIDSLNVTDENRSAFDFCFGKYLCEDGSCRESPFDCPELQCPFTAPHRCNNGLCVHYEWECPEMIGTSPTESSLYLCSDQSIVTNPKDCPLSYYCPAPYHRCQNGLCVLSLSLCPVTATLIEGAEALNSNHPSLQFLKESVNDFITNEFIANGNSTCTHSAPFLCATGECVTSYSYCPAIRPCSSVYLKNGDYRCPDRSCITDTHFCFNITACPSSLPVMCLSGPYSGMCVSDEGQCLGENGCPLSSPYRCLNGQCATSQTACMVVSSSNGCPASTPVRCNNHQCVASILDCPLVNGCSPATPFKSRSGNCCASPENDPLFQNNTKTASCSSATPTRCWDGTCVVSPGYCSSISGCSLSNPIRCASGECGTYPHQYAMEPFIGSISGSWIDEKIYDQIMNDVCQPTPVCPPDLPYLCSDMSCVSDYSMCRPCKHCKRGNRDWSLCPSSRPIYCEDGSCVSNQGDCRNFRKCPASEPYECFNGRCARSPLFCLYHSLTDMELVYVSIPSEYSISLSPPRSLGEMIADFFFWWREEESNEQSSPYSFAMCSNGMFQDAEYCSLIPPCPSHNSKRCYSGECVPLDTPCSNNLFVTFQDYMDVVPLSAYIRPYYSVSSHDEVRPVCLFGQLCPDGLCRPSCQETIGCGLNRVMCPDGLCVDLIPGHNETELCLGHGNCDDDKVRCYYGSCMDSLSDCSEYHFTNFIATEALIHVTMQDVSNVLLYTTNHDLYGELEIDAKQYLYTNKPFFVQITPISAEDLSQQKVVIAREERAKELHLNSIESAVLFSMSPAIHIRFISIDNTTKITQLVYPMRLSLWTKSVVRYLPAVVYDNSIYYDPLDVQKSEICPAVCIGDTWSCMNENDYVIEDGMYLIRVENEMDIMLMVSPKEPMNTQETEMGTVVEVFTEYLIKSLMITLPIIFILLIAMVFSLRWRLKWELSKESYKTSRIRTDKEAVLLKESSHTGDWLQIERDVKGQSNTNPLAMRRIMKNMFNSQVTEAQEIAKHNEEIIAELTEEKKAIMVGTLFWNECVEGD</sequence>
<accession>D8M8M0</accession>
<proteinExistence type="predicted"/>
<dbReference type="OMA" id="TELECHM"/>
<dbReference type="Proteomes" id="UP000008312">
    <property type="component" value="Unassembled WGS sequence"/>
</dbReference>
<gene>
    <name evidence="2" type="ORF">GSBLH_T00004149001</name>
</gene>
<protein>
    <submittedName>
        <fullName evidence="2">Uncharacterized protein</fullName>
    </submittedName>
</protein>
<keyword evidence="3" id="KW-1185">Reference proteome</keyword>
<evidence type="ECO:0000313" key="3">
    <source>
        <dbReference type="Proteomes" id="UP000008312"/>
    </source>
</evidence>
<dbReference type="OrthoDB" id="202952at2759"/>
<dbReference type="GeneID" id="24921191"/>
<keyword evidence="1" id="KW-1133">Transmembrane helix</keyword>
<evidence type="ECO:0000313" key="2">
    <source>
        <dbReference type="EMBL" id="CBK24409.2"/>
    </source>
</evidence>
<dbReference type="EMBL" id="FN668683">
    <property type="protein sequence ID" value="CBK24409.2"/>
    <property type="molecule type" value="Genomic_DNA"/>
</dbReference>
<keyword evidence="1" id="KW-0472">Membrane</keyword>
<dbReference type="InParanoid" id="D8M8M0"/>
<organism evidence="2">
    <name type="scientific">Blastocystis hominis</name>
    <dbReference type="NCBI Taxonomy" id="12968"/>
    <lineage>
        <taxon>Eukaryota</taxon>
        <taxon>Sar</taxon>
        <taxon>Stramenopiles</taxon>
        <taxon>Bigyra</taxon>
        <taxon>Opalozoa</taxon>
        <taxon>Opalinata</taxon>
        <taxon>Blastocystidae</taxon>
        <taxon>Blastocystis</taxon>
    </lineage>
</organism>
<evidence type="ECO:0000256" key="1">
    <source>
        <dbReference type="SAM" id="Phobius"/>
    </source>
</evidence>
<name>D8M8M0_BLAHO</name>
<feature type="transmembrane region" description="Helical" evidence="1">
    <location>
        <begin position="1465"/>
        <end position="1488"/>
    </location>
</feature>